<dbReference type="InterPro" id="IPR057089">
    <property type="entry name" value="C2_TIP"/>
</dbReference>
<evidence type="ECO:0000256" key="8">
    <source>
        <dbReference type="SAM" id="Phobius"/>
    </source>
</evidence>
<evidence type="ECO:0000256" key="2">
    <source>
        <dbReference type="ARBA" id="ARBA00006496"/>
    </source>
</evidence>
<dbReference type="Proteomes" id="UP000320762">
    <property type="component" value="Unassembled WGS sequence"/>
</dbReference>
<evidence type="ECO:0000256" key="3">
    <source>
        <dbReference type="ARBA" id="ARBA00022692"/>
    </source>
</evidence>
<dbReference type="SUPFAM" id="SSF69318">
    <property type="entry name" value="Integrin alpha N-terminal domain"/>
    <property type="match status" value="2"/>
</dbReference>
<organism evidence="10 11">
    <name type="scientific">Schizophyllum amplum</name>
    <dbReference type="NCBI Taxonomy" id="97359"/>
    <lineage>
        <taxon>Eukaryota</taxon>
        <taxon>Fungi</taxon>
        <taxon>Dikarya</taxon>
        <taxon>Basidiomycota</taxon>
        <taxon>Agaricomycotina</taxon>
        <taxon>Agaricomycetes</taxon>
        <taxon>Agaricomycetidae</taxon>
        <taxon>Agaricales</taxon>
        <taxon>Schizophyllaceae</taxon>
        <taxon>Schizophyllum</taxon>
    </lineage>
</organism>
<evidence type="ECO:0000259" key="9">
    <source>
        <dbReference type="Pfam" id="PF23122"/>
    </source>
</evidence>
<feature type="transmembrane region" description="Helical" evidence="8">
    <location>
        <begin position="571"/>
        <end position="595"/>
    </location>
</feature>
<sequence length="617" mass="68411">MCCDMAFTEERFKKNSLIDAGTRGLSGEERVIAFGDFNGDQLLDVLAIEDDQQTLTVHLWNHERFVFELYTTFHHPSKVYNVVPGDFTHNGKLDLLVMNTANPIIIPPSGTVQPIPIDINGDMRIDLLGVSNMFAVWNNTWDTENNIGPMFDVIDAPFSGSQCLLSNPHSNAVIDLNGDCLADLFLVCDRPHGYKSYQIWINNKDAGFSLAGEGWLPSGVQSISFADVGASDGTIDMIFPTCDQVSDNGFGSNCYVNIAYNQQLPLCSSSSTTAKQKNCRLPDDLCTADPNFKFDLTDDASNKAYVRFPFSDLFPAHALVVWDATYDPGVPLPLKMGDFNLDGFPDMLLIAAESNTLTPFLVQSVPCDKGVAGCGKDGAGRRGWEVVKKDVDDLKAVKDARSVSFVDMDEDGTLDIMVQRSGRSGSGKVLFVQNNFYYDAFFMKAIVLNGACDNGWCYSSNGSTRYHPFGVSYSGASYKYTVLDTSGRRSAAQFGQLPQTGYHSLQTPYSFFGLGRTNNYIENLFVGSTIHAPEHYINMEGVVPNSKVVIHPPPREGEAWKRELYLRPGKWIPWVTVTVIIGTVVMAVIVLVLHLNEKREDEMERRRISHRINFDAL</sequence>
<feature type="domain" description="T-cell immunomodulatory protein TIP C2" evidence="9">
    <location>
        <begin position="468"/>
        <end position="565"/>
    </location>
</feature>
<keyword evidence="11" id="KW-1185">Reference proteome</keyword>
<accession>A0A550C4S2</accession>
<gene>
    <name evidence="10" type="ORF">BD626DRAFT_506511</name>
</gene>
<evidence type="ECO:0000256" key="1">
    <source>
        <dbReference type="ARBA" id="ARBA00004479"/>
    </source>
</evidence>
<dbReference type="GO" id="GO:0005886">
    <property type="term" value="C:plasma membrane"/>
    <property type="evidence" value="ECO:0007669"/>
    <property type="project" value="TreeGrafter"/>
</dbReference>
<evidence type="ECO:0000313" key="10">
    <source>
        <dbReference type="EMBL" id="TRM59813.1"/>
    </source>
</evidence>
<comment type="similarity">
    <text evidence="2">Belongs to the TIP family.</text>
</comment>
<evidence type="ECO:0000256" key="7">
    <source>
        <dbReference type="ARBA" id="ARBA00023180"/>
    </source>
</evidence>
<reference evidence="10 11" key="1">
    <citation type="journal article" date="2019" name="New Phytol.">
        <title>Comparative genomics reveals unique wood-decay strategies and fruiting body development in the Schizophyllaceae.</title>
        <authorList>
            <person name="Almasi E."/>
            <person name="Sahu N."/>
            <person name="Krizsan K."/>
            <person name="Balint B."/>
            <person name="Kovacs G.M."/>
            <person name="Kiss B."/>
            <person name="Cseklye J."/>
            <person name="Drula E."/>
            <person name="Henrissat B."/>
            <person name="Nagy I."/>
            <person name="Chovatia M."/>
            <person name="Adam C."/>
            <person name="LaButti K."/>
            <person name="Lipzen A."/>
            <person name="Riley R."/>
            <person name="Grigoriev I.V."/>
            <person name="Nagy L.G."/>
        </authorList>
    </citation>
    <scope>NUCLEOTIDE SEQUENCE [LARGE SCALE GENOMIC DNA]</scope>
    <source>
        <strain evidence="10 11">NL-1724</strain>
    </source>
</reference>
<dbReference type="Pfam" id="PF23122">
    <property type="entry name" value="C2_ITFG1"/>
    <property type="match status" value="1"/>
</dbReference>
<dbReference type="InterPro" id="IPR013517">
    <property type="entry name" value="FG-GAP"/>
</dbReference>
<evidence type="ECO:0000256" key="5">
    <source>
        <dbReference type="ARBA" id="ARBA00022989"/>
    </source>
</evidence>
<comment type="caution">
    <text evidence="10">The sequence shown here is derived from an EMBL/GenBank/DDBJ whole genome shotgun (WGS) entry which is preliminary data.</text>
</comment>
<dbReference type="InterPro" id="IPR024881">
    <property type="entry name" value="Tip"/>
</dbReference>
<keyword evidence="3 8" id="KW-0812">Transmembrane</keyword>
<dbReference type="PANTHER" id="PTHR13412">
    <property type="entry name" value="T-CELL IMMUNOMODULATORY PROTEIN HOMOLOG"/>
    <property type="match status" value="1"/>
</dbReference>
<dbReference type="PANTHER" id="PTHR13412:SF0">
    <property type="entry name" value="T-CELL IMMUNOMODULATORY PROTEIN"/>
    <property type="match status" value="1"/>
</dbReference>
<dbReference type="AlphaFoldDB" id="A0A550C4S2"/>
<keyword evidence="7" id="KW-0325">Glycoprotein</keyword>
<evidence type="ECO:0000256" key="6">
    <source>
        <dbReference type="ARBA" id="ARBA00023136"/>
    </source>
</evidence>
<comment type="subcellular location">
    <subcellularLocation>
        <location evidence="1">Membrane</location>
        <topology evidence="1">Single-pass type I membrane protein</topology>
    </subcellularLocation>
</comment>
<dbReference type="OrthoDB" id="10022113at2759"/>
<name>A0A550C4S2_9AGAR</name>
<evidence type="ECO:0000313" key="11">
    <source>
        <dbReference type="Proteomes" id="UP000320762"/>
    </source>
</evidence>
<keyword evidence="6 8" id="KW-0472">Membrane</keyword>
<dbReference type="InterPro" id="IPR028994">
    <property type="entry name" value="Integrin_alpha_N"/>
</dbReference>
<protein>
    <recommendedName>
        <fullName evidence="9">T-cell immunomodulatory protein TIP C2 domain-containing protein</fullName>
    </recommendedName>
</protein>
<dbReference type="Pfam" id="PF13517">
    <property type="entry name" value="FG-GAP_3"/>
    <property type="match status" value="1"/>
</dbReference>
<dbReference type="EMBL" id="VDMD01000025">
    <property type="protein sequence ID" value="TRM59813.1"/>
    <property type="molecule type" value="Genomic_DNA"/>
</dbReference>
<proteinExistence type="inferred from homology"/>
<keyword evidence="5 8" id="KW-1133">Transmembrane helix</keyword>
<evidence type="ECO:0000256" key="4">
    <source>
        <dbReference type="ARBA" id="ARBA00022729"/>
    </source>
</evidence>
<keyword evidence="4" id="KW-0732">Signal</keyword>